<evidence type="ECO:0000313" key="4">
    <source>
        <dbReference type="Proteomes" id="UP001501490"/>
    </source>
</evidence>
<dbReference type="InterPro" id="IPR037523">
    <property type="entry name" value="VOC_core"/>
</dbReference>
<gene>
    <name evidence="3" type="ORF">GCM10022236_35450</name>
</gene>
<dbReference type="Gene3D" id="3.10.180.10">
    <property type="entry name" value="2,3-Dihydroxybiphenyl 1,2-Dioxygenase, domain 1"/>
    <property type="match status" value="2"/>
</dbReference>
<protein>
    <submittedName>
        <fullName evidence="3">VOC family protein</fullName>
    </submittedName>
</protein>
<dbReference type="SUPFAM" id="SSF54593">
    <property type="entry name" value="Glyoxalase/Bleomycin resistance protein/Dihydroxybiphenyl dioxygenase"/>
    <property type="match status" value="2"/>
</dbReference>
<name>A0ABP7ADS5_9ACTN</name>
<keyword evidence="4" id="KW-1185">Reference proteome</keyword>
<organism evidence="3 4">
    <name type="scientific">Microlunatus ginsengisoli</name>
    <dbReference type="NCBI Taxonomy" id="363863"/>
    <lineage>
        <taxon>Bacteria</taxon>
        <taxon>Bacillati</taxon>
        <taxon>Actinomycetota</taxon>
        <taxon>Actinomycetes</taxon>
        <taxon>Propionibacteriales</taxon>
        <taxon>Propionibacteriaceae</taxon>
        <taxon>Microlunatus</taxon>
    </lineage>
</organism>
<evidence type="ECO:0000313" key="3">
    <source>
        <dbReference type="EMBL" id="GAA3629991.1"/>
    </source>
</evidence>
<dbReference type="Proteomes" id="UP001501490">
    <property type="component" value="Unassembled WGS sequence"/>
</dbReference>
<sequence length="231" mass="23939">MSCRLLSVTLDVSDPAPAAQFWAALIGREIIADARGLLLPGSETQAGLRFAPSESARLGPDPIHLHLLTEPGHDQQETVAVALRLGARPLDVGQLPDEPHVVLADPAGNPFCVIEPGNAFLAGCGPLAELACDGGRAVGLFWAAALEWPLVWDRDEETAVQSPAGGTKVAWGGPPDAPKRGRSRQRLDLRANGDLAAEVDRLVGLGAAVLGSTGGGVELADPGGNEFFLTA</sequence>
<proteinExistence type="predicted"/>
<dbReference type="InterPro" id="IPR029068">
    <property type="entry name" value="Glyas_Bleomycin-R_OHBP_Dase"/>
</dbReference>
<dbReference type="InterPro" id="IPR041581">
    <property type="entry name" value="Glyoxalase_6"/>
</dbReference>
<evidence type="ECO:0000256" key="1">
    <source>
        <dbReference type="SAM" id="MobiDB-lite"/>
    </source>
</evidence>
<dbReference type="PROSITE" id="PS51819">
    <property type="entry name" value="VOC"/>
    <property type="match status" value="1"/>
</dbReference>
<accession>A0ABP7ADS5</accession>
<dbReference type="CDD" id="cd06587">
    <property type="entry name" value="VOC"/>
    <property type="match status" value="1"/>
</dbReference>
<feature type="domain" description="VOC" evidence="2">
    <location>
        <begin position="4"/>
        <end position="116"/>
    </location>
</feature>
<dbReference type="PANTHER" id="PTHR35908:SF1">
    <property type="entry name" value="CONSERVED PROTEIN"/>
    <property type="match status" value="1"/>
</dbReference>
<comment type="caution">
    <text evidence="3">The sequence shown here is derived from an EMBL/GenBank/DDBJ whole genome shotgun (WGS) entry which is preliminary data.</text>
</comment>
<dbReference type="EMBL" id="BAABAB010000026">
    <property type="protein sequence ID" value="GAA3629991.1"/>
    <property type="molecule type" value="Genomic_DNA"/>
</dbReference>
<feature type="region of interest" description="Disordered" evidence="1">
    <location>
        <begin position="160"/>
        <end position="183"/>
    </location>
</feature>
<dbReference type="PANTHER" id="PTHR35908">
    <property type="entry name" value="HYPOTHETICAL FUSION PROTEIN"/>
    <property type="match status" value="1"/>
</dbReference>
<dbReference type="RefSeq" id="WP_344807006.1">
    <property type="nucleotide sequence ID" value="NZ_BAABAB010000026.1"/>
</dbReference>
<evidence type="ECO:0000259" key="2">
    <source>
        <dbReference type="PROSITE" id="PS51819"/>
    </source>
</evidence>
<reference evidence="4" key="1">
    <citation type="journal article" date="2019" name="Int. J. Syst. Evol. Microbiol.">
        <title>The Global Catalogue of Microorganisms (GCM) 10K type strain sequencing project: providing services to taxonomists for standard genome sequencing and annotation.</title>
        <authorList>
            <consortium name="The Broad Institute Genomics Platform"/>
            <consortium name="The Broad Institute Genome Sequencing Center for Infectious Disease"/>
            <person name="Wu L."/>
            <person name="Ma J."/>
        </authorList>
    </citation>
    <scope>NUCLEOTIDE SEQUENCE [LARGE SCALE GENOMIC DNA]</scope>
    <source>
        <strain evidence="4">JCM 16929</strain>
    </source>
</reference>
<dbReference type="Pfam" id="PF18029">
    <property type="entry name" value="Glyoxalase_6"/>
    <property type="match status" value="2"/>
</dbReference>